<name>A0A7D4CY64_9EURY</name>
<gene>
    <name evidence="1" type="ORF">HPS36_04090</name>
</gene>
<dbReference type="AlphaFoldDB" id="A0A7D4CY64"/>
<dbReference type="EMBL" id="CP053941">
    <property type="protein sequence ID" value="QKG92063.1"/>
    <property type="molecule type" value="Genomic_DNA"/>
</dbReference>
<sequence>MSHQTPATTRRTVLATIAAGGLGTVAGCTDTGSEAPDAGALSNVTVDGTSLVVEYDPETSATGLALIAPSGEAFAERELTPGASRETIPIGTAYPPGTYTVQLVDGQSVVAAVEQSLRPNVVIRELKLGRNHPEEMYEGAADQVVRTETILRIENRGSGPEKLVQLRFEGYVPRTTPEQSHDSGIVVVDEQPEFHAEPVVNPGSTLKLYSRVFPFSSSSQEVSCEPDGNSGQFTVTIVGTASKENVQRTYRATYTGNDLLTCDISIGEGEA</sequence>
<dbReference type="GeneID" id="55594154"/>
<organism evidence="1 2">
    <name type="scientific">Halorubrum salinarum</name>
    <dbReference type="NCBI Taxonomy" id="2739057"/>
    <lineage>
        <taxon>Archaea</taxon>
        <taxon>Methanobacteriati</taxon>
        <taxon>Methanobacteriota</taxon>
        <taxon>Stenosarchaea group</taxon>
        <taxon>Halobacteria</taxon>
        <taxon>Halobacteriales</taxon>
        <taxon>Haloferacaceae</taxon>
        <taxon>Halorubrum</taxon>
    </lineage>
</organism>
<proteinExistence type="predicted"/>
<keyword evidence="2" id="KW-1185">Reference proteome</keyword>
<dbReference type="PROSITE" id="PS51318">
    <property type="entry name" value="TAT"/>
    <property type="match status" value="1"/>
</dbReference>
<dbReference type="RefSeq" id="WP_173228612.1">
    <property type="nucleotide sequence ID" value="NZ_CP053941.1"/>
</dbReference>
<evidence type="ECO:0000313" key="2">
    <source>
        <dbReference type="Proteomes" id="UP000505020"/>
    </source>
</evidence>
<dbReference type="InterPro" id="IPR006311">
    <property type="entry name" value="TAT_signal"/>
</dbReference>
<dbReference type="Proteomes" id="UP000505020">
    <property type="component" value="Chromosome"/>
</dbReference>
<protein>
    <submittedName>
        <fullName evidence="1">Uncharacterized protein</fullName>
    </submittedName>
</protein>
<evidence type="ECO:0000313" key="1">
    <source>
        <dbReference type="EMBL" id="QKG92063.1"/>
    </source>
</evidence>
<reference evidence="1 2" key="1">
    <citation type="submission" date="2020-05" db="EMBL/GenBank/DDBJ databases">
        <title>Halorubrum RHB-C sp.nov., an extremely halophilic archaeon isolated from solar salt farm.</title>
        <authorList>
            <person name="Ho H."/>
            <person name="Danganan R.E."/>
            <person name="Dedeles G.R."/>
            <person name="Kim S.-G."/>
        </authorList>
    </citation>
    <scope>NUCLEOTIDE SEQUENCE [LARGE SCALE GENOMIC DNA]</scope>
    <source>
        <strain evidence="1 2">RHB-C</strain>
    </source>
</reference>
<accession>A0A7D4CY64</accession>
<dbReference type="KEGG" id="hsai:HPS36_04090"/>